<dbReference type="PANTHER" id="PTHR10566:SF113">
    <property type="entry name" value="PROTEIN ACTIVITY OF BC1 COMPLEX KINASE 7, CHLOROPLASTIC"/>
    <property type="match status" value="1"/>
</dbReference>
<gene>
    <name evidence="15" type="primary">ubiB</name>
    <name evidence="15" type="ORF">ANPL_03130</name>
</gene>
<dbReference type="AlphaFoldDB" id="A0A858PYK5"/>
<keyword evidence="10" id="KW-0067">ATP-binding</keyword>
<evidence type="ECO:0000256" key="13">
    <source>
        <dbReference type="SAM" id="Phobius"/>
    </source>
</evidence>
<evidence type="ECO:0000256" key="2">
    <source>
        <dbReference type="ARBA" id="ARBA00009670"/>
    </source>
</evidence>
<evidence type="ECO:0000313" key="15">
    <source>
        <dbReference type="EMBL" id="QJC27696.1"/>
    </source>
</evidence>
<proteinExistence type="inferred from homology"/>
<evidence type="ECO:0000256" key="11">
    <source>
        <dbReference type="ARBA" id="ARBA00022989"/>
    </source>
</evidence>
<dbReference type="InterPro" id="IPR010232">
    <property type="entry name" value="UbiB"/>
</dbReference>
<evidence type="ECO:0000256" key="9">
    <source>
        <dbReference type="ARBA" id="ARBA00022777"/>
    </source>
</evidence>
<accession>A0A858PYK5</accession>
<feature type="domain" description="Protein kinase" evidence="14">
    <location>
        <begin position="109"/>
        <end position="481"/>
    </location>
</feature>
<keyword evidence="8" id="KW-0547">Nucleotide-binding</keyword>
<dbReference type="InterPro" id="IPR050154">
    <property type="entry name" value="UbiB_kinase"/>
</dbReference>
<comment type="similarity">
    <text evidence="2">Belongs to the protein kinase superfamily. ADCK protein kinase family.</text>
</comment>
<keyword evidence="11 13" id="KW-1133">Transmembrane helix</keyword>
<evidence type="ECO:0000256" key="8">
    <source>
        <dbReference type="ARBA" id="ARBA00022741"/>
    </source>
</evidence>
<dbReference type="InterPro" id="IPR004147">
    <property type="entry name" value="ABC1_dom"/>
</dbReference>
<dbReference type="NCBIfam" id="TIGR01982">
    <property type="entry name" value="UbiB"/>
    <property type="match status" value="1"/>
</dbReference>
<dbReference type="GO" id="GO:0006744">
    <property type="term" value="P:ubiquinone biosynthetic process"/>
    <property type="evidence" value="ECO:0007669"/>
    <property type="project" value="UniProtKB-UniPathway"/>
</dbReference>
<keyword evidence="9" id="KW-0418">Kinase</keyword>
<dbReference type="KEGG" id="aplt:ANPL_03130"/>
<name>A0A858PYK5_9RICK</name>
<evidence type="ECO:0000256" key="3">
    <source>
        <dbReference type="ARBA" id="ARBA00022475"/>
    </source>
</evidence>
<evidence type="ECO:0000256" key="6">
    <source>
        <dbReference type="ARBA" id="ARBA00022688"/>
    </source>
</evidence>
<evidence type="ECO:0000256" key="5">
    <source>
        <dbReference type="ARBA" id="ARBA00022679"/>
    </source>
</evidence>
<dbReference type="GO" id="GO:0005524">
    <property type="term" value="F:ATP binding"/>
    <property type="evidence" value="ECO:0007669"/>
    <property type="project" value="UniProtKB-KW"/>
</dbReference>
<evidence type="ECO:0000256" key="12">
    <source>
        <dbReference type="ARBA" id="ARBA00023136"/>
    </source>
</evidence>
<dbReference type="PROSITE" id="PS50011">
    <property type="entry name" value="PROTEIN_KINASE_DOM"/>
    <property type="match status" value="1"/>
</dbReference>
<dbReference type="InterPro" id="IPR000719">
    <property type="entry name" value="Prot_kinase_dom"/>
</dbReference>
<dbReference type="PANTHER" id="PTHR10566">
    <property type="entry name" value="CHAPERONE-ACTIVITY OF BC1 COMPLEX CABC1 -RELATED"/>
    <property type="match status" value="1"/>
</dbReference>
<feature type="transmembrane region" description="Helical" evidence="13">
    <location>
        <begin position="462"/>
        <end position="480"/>
    </location>
</feature>
<dbReference type="EMBL" id="CP046391">
    <property type="protein sequence ID" value="QJC27696.1"/>
    <property type="molecule type" value="Genomic_DNA"/>
</dbReference>
<keyword evidence="4" id="KW-0997">Cell inner membrane</keyword>
<dbReference type="CDD" id="cd13972">
    <property type="entry name" value="UbiB"/>
    <property type="match status" value="1"/>
</dbReference>
<reference evidence="15 16" key="1">
    <citation type="journal article" date="2020" name="Pathogens">
        <title>First Whole Genome Sequence of Anaplasma platys, an Obligate Intracellular Rickettsial Pathogen of Dogs.</title>
        <authorList>
            <person name="Llanes A."/>
            <person name="Rajeev S."/>
        </authorList>
    </citation>
    <scope>NUCLEOTIDE SEQUENCE [LARGE SCALE GENOMIC DNA]</scope>
    <source>
        <strain evidence="15 16">S3</strain>
    </source>
</reference>
<organism evidence="15 16">
    <name type="scientific">Anaplasma platys</name>
    <dbReference type="NCBI Taxonomy" id="949"/>
    <lineage>
        <taxon>Bacteria</taxon>
        <taxon>Pseudomonadati</taxon>
        <taxon>Pseudomonadota</taxon>
        <taxon>Alphaproteobacteria</taxon>
        <taxon>Rickettsiales</taxon>
        <taxon>Anaplasmataceae</taxon>
        <taxon>Anaplasma</taxon>
    </lineage>
</organism>
<dbReference type="InterPro" id="IPR045308">
    <property type="entry name" value="UbiB_bact"/>
</dbReference>
<dbReference type="Proteomes" id="UP000500930">
    <property type="component" value="Chromosome"/>
</dbReference>
<keyword evidence="6" id="KW-0831">Ubiquinone biosynthesis</keyword>
<keyword evidence="12 13" id="KW-0472">Membrane</keyword>
<protein>
    <recommendedName>
        <fullName evidence="14">Protein kinase domain-containing protein</fullName>
    </recommendedName>
</protein>
<keyword evidence="5" id="KW-0808">Transferase</keyword>
<keyword evidence="7 13" id="KW-0812">Transmembrane</keyword>
<dbReference type="Pfam" id="PF03109">
    <property type="entry name" value="ABC1"/>
    <property type="match status" value="1"/>
</dbReference>
<keyword evidence="16" id="KW-1185">Reference proteome</keyword>
<evidence type="ECO:0000256" key="10">
    <source>
        <dbReference type="ARBA" id="ARBA00022840"/>
    </source>
</evidence>
<dbReference type="SUPFAM" id="SSF56112">
    <property type="entry name" value="Protein kinase-like (PK-like)"/>
    <property type="match status" value="1"/>
</dbReference>
<evidence type="ECO:0000259" key="14">
    <source>
        <dbReference type="PROSITE" id="PS50011"/>
    </source>
</evidence>
<dbReference type="UniPathway" id="UPA00232"/>
<evidence type="ECO:0000313" key="16">
    <source>
        <dbReference type="Proteomes" id="UP000500930"/>
    </source>
</evidence>
<dbReference type="InterPro" id="IPR011009">
    <property type="entry name" value="Kinase-like_dom_sf"/>
</dbReference>
<keyword evidence="3" id="KW-1003">Cell membrane</keyword>
<evidence type="ECO:0000256" key="7">
    <source>
        <dbReference type="ARBA" id="ARBA00022692"/>
    </source>
</evidence>
<sequence length="481" mass="54758">MFSAVSGVFRLCRIGASLLSYGIIPHTRICALRYRSASYGQRLAMCLESLGPTFVKFGQSLAARVDIVGQDVAGNMLALCDKLPPFSYKEVKAIIEEQFRKEIHEIFPEFSEEPVAAASIAQVHRARALDGELKAVKVLRPGVEAAFARDINLMRKLAGICDLLGILKRFKLPQLIETFSSICKLELDLRFEAANADELRENLRNDSIDFYIPEVDWSLTSRRVLTLQWVEAIPIYRVEELKNREVLARKLIISFCNQVYRDRFFHADMHPGNLLVGHGDKIIAVDFGIVGRLDEETCFYITEIFVGFLNRDYKKVAEAHQEAGYIPGKCDEFITACRAIWEPIADVNAHSFSMAELLAKLFKITADFDMCVQPKLLLLQKTMVLVEGVCRQLAPDINFWKVAETWVKEHYEKDGYIERLKKTKACRSMSRAKLFMSKIDRCMDIMIENENLQRQRQAQSKLIVILALAVLSMFAAVILLK</sequence>
<evidence type="ECO:0000256" key="4">
    <source>
        <dbReference type="ARBA" id="ARBA00022519"/>
    </source>
</evidence>
<dbReference type="GO" id="GO:0004672">
    <property type="term" value="F:protein kinase activity"/>
    <property type="evidence" value="ECO:0007669"/>
    <property type="project" value="InterPro"/>
</dbReference>
<evidence type="ECO:0000256" key="1">
    <source>
        <dbReference type="ARBA" id="ARBA00005020"/>
    </source>
</evidence>
<comment type="pathway">
    <text evidence="1">Cofactor biosynthesis; ubiquinone biosynthesis [regulation].</text>
</comment>